<dbReference type="CDD" id="cd05233">
    <property type="entry name" value="SDR_c"/>
    <property type="match status" value="1"/>
</dbReference>
<dbReference type="InterPro" id="IPR032675">
    <property type="entry name" value="LRR_dom_sf"/>
</dbReference>
<keyword evidence="3" id="KW-1185">Reference proteome</keyword>
<dbReference type="PRINTS" id="PR00081">
    <property type="entry name" value="GDHRDH"/>
</dbReference>
<accession>A0ABS7TJR1</accession>
<gene>
    <name evidence="2" type="ORF">K7C98_04085</name>
</gene>
<reference evidence="2" key="1">
    <citation type="submission" date="2021-08" db="EMBL/GenBank/DDBJ databases">
        <authorList>
            <person name="Stevens D.C."/>
        </authorList>
    </citation>
    <scope>NUCLEOTIDE SEQUENCE</scope>
    <source>
        <strain evidence="2">DSM 53165</strain>
    </source>
</reference>
<dbReference type="PANTHER" id="PTHR43544:SF2">
    <property type="entry name" value="OXIDOREDUCTASE"/>
    <property type="match status" value="1"/>
</dbReference>
<dbReference type="InterPro" id="IPR002347">
    <property type="entry name" value="SDR_fam"/>
</dbReference>
<dbReference type="PANTHER" id="PTHR43544">
    <property type="entry name" value="SHORT-CHAIN DEHYDROGENASE/REDUCTASE"/>
    <property type="match status" value="1"/>
</dbReference>
<feature type="region of interest" description="Disordered" evidence="1">
    <location>
        <begin position="295"/>
        <end position="316"/>
    </location>
</feature>
<dbReference type="InterPro" id="IPR036291">
    <property type="entry name" value="NAD(P)-bd_dom_sf"/>
</dbReference>
<dbReference type="RefSeq" id="WP_224190172.1">
    <property type="nucleotide sequence ID" value="NZ_JAIRAU010000001.1"/>
</dbReference>
<dbReference type="Proteomes" id="UP001139031">
    <property type="component" value="Unassembled WGS sequence"/>
</dbReference>
<proteinExistence type="predicted"/>
<name>A0ABS7TJR1_9BACT</name>
<dbReference type="Gene3D" id="3.80.10.10">
    <property type="entry name" value="Ribonuclease Inhibitor"/>
    <property type="match status" value="1"/>
</dbReference>
<comment type="caution">
    <text evidence="2">The sequence shown here is derived from an EMBL/GenBank/DDBJ whole genome shotgun (WGS) entry which is preliminary data.</text>
</comment>
<dbReference type="Pfam" id="PF00106">
    <property type="entry name" value="adh_short"/>
    <property type="match status" value="1"/>
</dbReference>
<dbReference type="SUPFAM" id="SSF51735">
    <property type="entry name" value="NAD(P)-binding Rossmann-fold domains"/>
    <property type="match status" value="1"/>
</dbReference>
<dbReference type="SMART" id="SM00368">
    <property type="entry name" value="LRR_RI"/>
    <property type="match status" value="2"/>
</dbReference>
<evidence type="ECO:0000313" key="3">
    <source>
        <dbReference type="Proteomes" id="UP001139031"/>
    </source>
</evidence>
<organism evidence="2 3">
    <name type="scientific">Nannocystis pusilla</name>
    <dbReference type="NCBI Taxonomy" id="889268"/>
    <lineage>
        <taxon>Bacteria</taxon>
        <taxon>Pseudomonadati</taxon>
        <taxon>Myxococcota</taxon>
        <taxon>Polyangia</taxon>
        <taxon>Nannocystales</taxon>
        <taxon>Nannocystaceae</taxon>
        <taxon>Nannocystis</taxon>
    </lineage>
</organism>
<sequence length="699" mass="77874">MATPIDRASLLADLHRDRELARPRRLVHGAVLPGAHLDLEGFAVAACLADLHLPALRGLWLGVCALGPDAAGALAELLARHPRLEHLSLRGDPLGGPALQFLLPRFTAHPALRSLDLGDTALDPTSICHIGHALEDTSIGDLRLGGRTHRLDLPATDAWAVLLARVRWRRLALPASPDPERLLAALDRNTSLCALDLGDLAPDQRQRLVARLCHNANRQPARRPVADLARLRRALPPVERPRELPAPLTDADLDVALRVLSHLSLRPSLVRTDHPRLAELRRALFGFQRDERRSARVERRRDHRRREAQQADDRRRIDDAAIRRREQGVAAAQPEPADPTIHELHTARPCYVCKQPYTGLHFFYDRLCPACAARSYARRGDVLDLRGRVALVTGGRIKIGHHVALRLLRWGARVLVTSRFPRDTARRFAAHPDFAEFRERLEIFGLDLRQIPRVEAFAARLAAELPALDILVNNAAQTVHRPPEFYAALLADEARPDALPPALQSLLPEPHVPGDILPAEHPLFPQRSDDGFGQPLDLRERNSWRLRLDEVGTIEMVEVQLINAVAPFVLNARLRRLMARAAGAAFIVNVSAPEGRFDRDWKSPNHPHTNMAKAALNMMTRTAAEDYAADRIYMTSVDTGWASNENPAPIAAAMRERGFTPPLDLVDAAARVCDPIVRGLRDGEFLRGIFLKDFEPISW</sequence>
<protein>
    <submittedName>
        <fullName evidence="2">SDR family NAD(P)-dependent oxidoreductase</fullName>
    </submittedName>
</protein>
<dbReference type="SUPFAM" id="SSF52047">
    <property type="entry name" value="RNI-like"/>
    <property type="match status" value="1"/>
</dbReference>
<evidence type="ECO:0000256" key="1">
    <source>
        <dbReference type="SAM" id="MobiDB-lite"/>
    </source>
</evidence>
<dbReference type="EMBL" id="JAIRAU010000001">
    <property type="protein sequence ID" value="MBZ5708423.1"/>
    <property type="molecule type" value="Genomic_DNA"/>
</dbReference>
<dbReference type="InterPro" id="IPR051468">
    <property type="entry name" value="Fungal_SecMetab_SDRs"/>
</dbReference>
<evidence type="ECO:0000313" key="2">
    <source>
        <dbReference type="EMBL" id="MBZ5708423.1"/>
    </source>
</evidence>
<dbReference type="Gene3D" id="3.40.50.720">
    <property type="entry name" value="NAD(P)-binding Rossmann-like Domain"/>
    <property type="match status" value="1"/>
</dbReference>